<sequence>MCKEDERANFIRTRPSLWDLSVIRDYKIAIETKSKSSRLTKLNLKPEEKMTTLLCASSEDWSTSSSASDFIPVQLVPNLVSPEAPLRTSSDSTVFLDQEKDLRKSDYQEIASWKLHTSRSGHLTLSGLGDSDQVLVKIECPKCAVDCRS</sequence>
<accession>A0A481ZAV4</accession>
<proteinExistence type="predicted"/>
<name>A0A481ZAV4_9VIRU</name>
<organism evidence="1">
    <name type="scientific">Pithovirus LCPAC304</name>
    <dbReference type="NCBI Taxonomy" id="2506594"/>
    <lineage>
        <taxon>Viruses</taxon>
        <taxon>Pithoviruses</taxon>
    </lineage>
</organism>
<protein>
    <submittedName>
        <fullName evidence="1">Uncharacterized protein</fullName>
    </submittedName>
</protein>
<reference evidence="1" key="1">
    <citation type="journal article" date="2019" name="MBio">
        <title>Virus Genomes from Deep Sea Sediments Expand the Ocean Megavirome and Support Independent Origins of Viral Gigantism.</title>
        <authorList>
            <person name="Backstrom D."/>
            <person name="Yutin N."/>
            <person name="Jorgensen S.L."/>
            <person name="Dharamshi J."/>
            <person name="Homa F."/>
            <person name="Zaremba-Niedwiedzka K."/>
            <person name="Spang A."/>
            <person name="Wolf Y.I."/>
            <person name="Koonin E.V."/>
            <person name="Ettema T.J."/>
        </authorList>
    </citation>
    <scope>NUCLEOTIDE SEQUENCE</scope>
</reference>
<dbReference type="EMBL" id="MK500565">
    <property type="protein sequence ID" value="QBK91781.1"/>
    <property type="molecule type" value="Genomic_DNA"/>
</dbReference>
<gene>
    <name evidence="1" type="ORF">LCPAC304_01190</name>
</gene>
<evidence type="ECO:0000313" key="1">
    <source>
        <dbReference type="EMBL" id="QBK91781.1"/>
    </source>
</evidence>